<organism evidence="3 4">
    <name type="scientific">Octopus vulgaris</name>
    <name type="common">Common octopus</name>
    <dbReference type="NCBI Taxonomy" id="6645"/>
    <lineage>
        <taxon>Eukaryota</taxon>
        <taxon>Metazoa</taxon>
        <taxon>Spiralia</taxon>
        <taxon>Lophotrochozoa</taxon>
        <taxon>Mollusca</taxon>
        <taxon>Cephalopoda</taxon>
        <taxon>Coleoidea</taxon>
        <taxon>Octopodiformes</taxon>
        <taxon>Octopoda</taxon>
        <taxon>Incirrata</taxon>
        <taxon>Octopodidae</taxon>
        <taxon>Octopus</taxon>
    </lineage>
</organism>
<dbReference type="InterPro" id="IPR027417">
    <property type="entry name" value="P-loop_NTPase"/>
</dbReference>
<keyword evidence="1" id="KW-0227">DNA damage</keyword>
<evidence type="ECO:0000313" key="3">
    <source>
        <dbReference type="EMBL" id="CAI9722412.1"/>
    </source>
</evidence>
<gene>
    <name evidence="3" type="ORF">OCTVUL_1B003186</name>
</gene>
<name>A0AA36AW83_OCTVU</name>
<dbReference type="PANTHER" id="PTHR10492:SF57">
    <property type="entry name" value="ATP-DEPENDENT DNA HELICASE"/>
    <property type="match status" value="1"/>
</dbReference>
<comment type="similarity">
    <text evidence="1">Belongs to the helicase family.</text>
</comment>
<accession>A0AA36AW83</accession>
<keyword evidence="1" id="KW-0547">Nucleotide-binding</keyword>
<keyword evidence="4" id="KW-1185">Reference proteome</keyword>
<dbReference type="GO" id="GO:0000723">
    <property type="term" value="P:telomere maintenance"/>
    <property type="evidence" value="ECO:0007669"/>
    <property type="project" value="InterPro"/>
</dbReference>
<dbReference type="AlphaFoldDB" id="A0AA36AW83"/>
<reference evidence="3" key="1">
    <citation type="submission" date="2023-08" db="EMBL/GenBank/DDBJ databases">
        <authorList>
            <person name="Alioto T."/>
            <person name="Alioto T."/>
            <person name="Gomez Garrido J."/>
        </authorList>
    </citation>
    <scope>NUCLEOTIDE SEQUENCE</scope>
</reference>
<comment type="catalytic activity">
    <reaction evidence="1">
        <text>ATP + H2O = ADP + phosphate + H(+)</text>
        <dbReference type="Rhea" id="RHEA:13065"/>
        <dbReference type="ChEBI" id="CHEBI:15377"/>
        <dbReference type="ChEBI" id="CHEBI:15378"/>
        <dbReference type="ChEBI" id="CHEBI:30616"/>
        <dbReference type="ChEBI" id="CHEBI:43474"/>
        <dbReference type="ChEBI" id="CHEBI:456216"/>
        <dbReference type="EC" id="5.6.2.3"/>
    </reaction>
</comment>
<dbReference type="Pfam" id="PF05970">
    <property type="entry name" value="PIF1"/>
    <property type="match status" value="1"/>
</dbReference>
<evidence type="ECO:0000259" key="2">
    <source>
        <dbReference type="Pfam" id="PF05970"/>
    </source>
</evidence>
<keyword evidence="1" id="KW-0233">DNA recombination</keyword>
<dbReference type="Gene3D" id="3.40.50.300">
    <property type="entry name" value="P-loop containing nucleotide triphosphate hydrolases"/>
    <property type="match status" value="1"/>
</dbReference>
<protein>
    <recommendedName>
        <fullName evidence="1">ATP-dependent DNA helicase</fullName>
        <ecNumber evidence="1">5.6.2.3</ecNumber>
    </recommendedName>
</protein>
<dbReference type="SUPFAM" id="SSF52540">
    <property type="entry name" value="P-loop containing nucleoside triphosphate hydrolases"/>
    <property type="match status" value="1"/>
</dbReference>
<dbReference type="EMBL" id="OX597818">
    <property type="protein sequence ID" value="CAI9722412.1"/>
    <property type="molecule type" value="Genomic_DNA"/>
</dbReference>
<evidence type="ECO:0000256" key="1">
    <source>
        <dbReference type="RuleBase" id="RU363044"/>
    </source>
</evidence>
<dbReference type="GO" id="GO:0016787">
    <property type="term" value="F:hydrolase activity"/>
    <property type="evidence" value="ECO:0007669"/>
    <property type="project" value="UniProtKB-KW"/>
</dbReference>
<dbReference type="InterPro" id="IPR010285">
    <property type="entry name" value="DNA_helicase_pif1-like_DEAD"/>
</dbReference>
<dbReference type="GO" id="GO:0006310">
    <property type="term" value="P:DNA recombination"/>
    <property type="evidence" value="ECO:0007669"/>
    <property type="project" value="UniProtKB-KW"/>
</dbReference>
<evidence type="ECO:0000313" key="4">
    <source>
        <dbReference type="Proteomes" id="UP001162480"/>
    </source>
</evidence>
<proteinExistence type="inferred from homology"/>
<dbReference type="GO" id="GO:0043139">
    <property type="term" value="F:5'-3' DNA helicase activity"/>
    <property type="evidence" value="ECO:0007669"/>
    <property type="project" value="UniProtKB-EC"/>
</dbReference>
<sequence>MRRLFCSILIHCNPSNPLNLWESFRQSLSKDIQANLAQRDGNDDVYNEALIDMDRHIRRYVIRGLSEFHLPTPVHHEAPLDVEYMSENNYNIAELTETITRDEPRLLPEQREIYNEIIDSVRLNQGKLFFLNAPGGTGKTFVINLILAKLCAERRFAIACATSGIAATLLQGGRTAHSAFKLPMDIGKKDNPISWQRTSYKGLKCKNSAEIATFNNAIYNEALLDLDTRVQAMGGQGNSTFGLPQPEQAANNLAIDYLLEISNDIEEMTAYIADKEHKLMEDQLGVYNTIISSIKNERGLFCLDVPSGTG</sequence>
<dbReference type="GO" id="GO:0005524">
    <property type="term" value="F:ATP binding"/>
    <property type="evidence" value="ECO:0007669"/>
    <property type="project" value="UniProtKB-KW"/>
</dbReference>
<comment type="cofactor">
    <cofactor evidence="1">
        <name>Mg(2+)</name>
        <dbReference type="ChEBI" id="CHEBI:18420"/>
    </cofactor>
</comment>
<dbReference type="PANTHER" id="PTHR10492">
    <property type="match status" value="1"/>
</dbReference>
<keyword evidence="1" id="KW-0067">ATP-binding</keyword>
<dbReference type="GO" id="GO:0006281">
    <property type="term" value="P:DNA repair"/>
    <property type="evidence" value="ECO:0007669"/>
    <property type="project" value="UniProtKB-KW"/>
</dbReference>
<keyword evidence="1" id="KW-0234">DNA repair</keyword>
<keyword evidence="1 3" id="KW-0347">Helicase</keyword>
<dbReference type="EC" id="5.6.2.3" evidence="1"/>
<dbReference type="Proteomes" id="UP001162480">
    <property type="component" value="Chromosome 5"/>
</dbReference>
<feature type="domain" description="DNA helicase Pif1-like DEAD-box helicase" evidence="2">
    <location>
        <begin position="107"/>
        <end position="192"/>
    </location>
</feature>
<keyword evidence="1" id="KW-0378">Hydrolase</keyword>